<gene>
    <name evidence="2" type="ORF">HaLaN_28262</name>
</gene>
<protein>
    <submittedName>
        <fullName evidence="2">Uncharacterized protein</fullName>
    </submittedName>
</protein>
<keyword evidence="1" id="KW-0812">Transmembrane</keyword>
<evidence type="ECO:0000313" key="3">
    <source>
        <dbReference type="Proteomes" id="UP000485058"/>
    </source>
</evidence>
<dbReference type="Proteomes" id="UP000485058">
    <property type="component" value="Unassembled WGS sequence"/>
</dbReference>
<evidence type="ECO:0000256" key="1">
    <source>
        <dbReference type="SAM" id="Phobius"/>
    </source>
</evidence>
<dbReference type="AlphaFoldDB" id="A0A6A0AAC4"/>
<reference evidence="2 3" key="1">
    <citation type="submission" date="2020-02" db="EMBL/GenBank/DDBJ databases">
        <title>Draft genome sequence of Haematococcus lacustris strain NIES-144.</title>
        <authorList>
            <person name="Morimoto D."/>
            <person name="Nakagawa S."/>
            <person name="Yoshida T."/>
            <person name="Sawayama S."/>
        </authorList>
    </citation>
    <scope>NUCLEOTIDE SEQUENCE [LARGE SCALE GENOMIC DNA]</scope>
    <source>
        <strain evidence="2 3">NIES-144</strain>
    </source>
</reference>
<feature type="non-terminal residue" evidence="2">
    <location>
        <position position="43"/>
    </location>
</feature>
<organism evidence="2 3">
    <name type="scientific">Haematococcus lacustris</name>
    <name type="common">Green alga</name>
    <name type="synonym">Haematococcus pluvialis</name>
    <dbReference type="NCBI Taxonomy" id="44745"/>
    <lineage>
        <taxon>Eukaryota</taxon>
        <taxon>Viridiplantae</taxon>
        <taxon>Chlorophyta</taxon>
        <taxon>core chlorophytes</taxon>
        <taxon>Chlorophyceae</taxon>
        <taxon>CS clade</taxon>
        <taxon>Chlamydomonadales</taxon>
        <taxon>Haematococcaceae</taxon>
        <taxon>Haematococcus</taxon>
    </lineage>
</organism>
<keyword evidence="3" id="KW-1185">Reference proteome</keyword>
<keyword evidence="1" id="KW-0472">Membrane</keyword>
<feature type="transmembrane region" description="Helical" evidence="1">
    <location>
        <begin position="12"/>
        <end position="35"/>
    </location>
</feature>
<keyword evidence="1" id="KW-1133">Transmembrane helix</keyword>
<accession>A0A6A0AAC4</accession>
<dbReference type="EMBL" id="BLLF01004423">
    <property type="protein sequence ID" value="GFH29578.1"/>
    <property type="molecule type" value="Genomic_DNA"/>
</dbReference>
<proteinExistence type="predicted"/>
<feature type="non-terminal residue" evidence="2">
    <location>
        <position position="1"/>
    </location>
</feature>
<evidence type="ECO:0000313" key="2">
    <source>
        <dbReference type="EMBL" id="GFH29578.1"/>
    </source>
</evidence>
<name>A0A6A0AAC4_HAELA</name>
<comment type="caution">
    <text evidence="2">The sequence shown here is derived from an EMBL/GenBank/DDBJ whole genome shotgun (WGS) entry which is preliminary data.</text>
</comment>
<sequence length="43" mass="4856">MLGKLFGGDIKLWYGIVLGAAFHTAWFQLLAGLVLQFSERQMQ</sequence>